<reference evidence="10 11" key="1">
    <citation type="submission" date="2013-07" db="EMBL/GenBank/DDBJ databases">
        <title>Comparative Genomic and Metabolomic Analysis of Twelve Strains of Pseudoalteromonas luteoviolacea.</title>
        <authorList>
            <person name="Vynne N.G."/>
            <person name="Mansson M."/>
            <person name="Gram L."/>
        </authorList>
    </citation>
    <scope>NUCLEOTIDE SEQUENCE [LARGE SCALE GENOMIC DNA]</scope>
    <source>
        <strain evidence="10 11">NCIMB 1942</strain>
    </source>
</reference>
<protein>
    <recommendedName>
        <fullName evidence="12">ABC3 transporter permease protein domain-containing protein</fullName>
    </recommendedName>
</protein>
<dbReference type="Proteomes" id="UP000076587">
    <property type="component" value="Unassembled WGS sequence"/>
</dbReference>
<dbReference type="OrthoDB" id="9770036at2"/>
<dbReference type="InterPro" id="IPR025857">
    <property type="entry name" value="MacB_PCD"/>
</dbReference>
<feature type="transmembrane region" description="Helical" evidence="7">
    <location>
        <begin position="20"/>
        <end position="40"/>
    </location>
</feature>
<sequence>MKDFKPILKTLWKNKTSPILLVIQIAVAFTILINVSHMAVNKWHEIHKPSGLDEANLFTFTANLPVEPERYKARLEQDFADIIELSSVENVMATNSIPLTNWGLGLALNKTESDESYITYAGIYSMTADFVETLGLEVILGRQFDQAEMVLSSADYTVQSSTLMVTKAIAEKISPEDWTQTVGKTIYIHGRPYQIIGVVNELIATWPNWMRNERSIIFPAYTLTKESKFMVKAREGQLKQAMDEVHTVLMRHPGRIIDKFHDFTHTRNKGYKPMTSSLIILFAVTIGLVVITMLGTFGQARFAILRRKRQIGTRRALGATKWQIVRYYMLENIVITSIGILFGAIFAMLLNVKLMDFFELLSVPSEYFLFGAVAVLVAGQFAVIPPALGAANISPASATRSA</sequence>
<keyword evidence="3 7" id="KW-0812">Transmembrane</keyword>
<dbReference type="InterPro" id="IPR003838">
    <property type="entry name" value="ABC3_permease_C"/>
</dbReference>
<evidence type="ECO:0000256" key="5">
    <source>
        <dbReference type="ARBA" id="ARBA00023136"/>
    </source>
</evidence>
<dbReference type="GO" id="GO:0022857">
    <property type="term" value="F:transmembrane transporter activity"/>
    <property type="evidence" value="ECO:0007669"/>
    <property type="project" value="TreeGrafter"/>
</dbReference>
<evidence type="ECO:0000256" key="6">
    <source>
        <dbReference type="ARBA" id="ARBA00038076"/>
    </source>
</evidence>
<name>A0A167I298_9GAMM</name>
<feature type="domain" description="ABC3 transporter permease C-terminal" evidence="8">
    <location>
        <begin position="284"/>
        <end position="395"/>
    </location>
</feature>
<comment type="caution">
    <text evidence="10">The sequence shown here is derived from an EMBL/GenBank/DDBJ whole genome shotgun (WGS) entry which is preliminary data.</text>
</comment>
<organism evidence="10 11">
    <name type="scientific">Pseudoalteromonas luteoviolacea NCIMB 1942</name>
    <dbReference type="NCBI Taxonomy" id="1365253"/>
    <lineage>
        <taxon>Bacteria</taxon>
        <taxon>Pseudomonadati</taxon>
        <taxon>Pseudomonadota</taxon>
        <taxon>Gammaproteobacteria</taxon>
        <taxon>Alteromonadales</taxon>
        <taxon>Pseudoalteromonadaceae</taxon>
        <taxon>Pseudoalteromonas</taxon>
    </lineage>
</organism>
<feature type="transmembrane region" description="Helical" evidence="7">
    <location>
        <begin position="367"/>
        <end position="391"/>
    </location>
</feature>
<dbReference type="Pfam" id="PF02687">
    <property type="entry name" value="FtsX"/>
    <property type="match status" value="1"/>
</dbReference>
<evidence type="ECO:0000259" key="8">
    <source>
        <dbReference type="Pfam" id="PF02687"/>
    </source>
</evidence>
<dbReference type="Pfam" id="PF12704">
    <property type="entry name" value="MacB_PCD"/>
    <property type="match status" value="1"/>
</dbReference>
<evidence type="ECO:0000313" key="11">
    <source>
        <dbReference type="Proteomes" id="UP000076587"/>
    </source>
</evidence>
<feature type="transmembrane region" description="Helical" evidence="7">
    <location>
        <begin position="325"/>
        <end position="347"/>
    </location>
</feature>
<dbReference type="GO" id="GO:0005886">
    <property type="term" value="C:plasma membrane"/>
    <property type="evidence" value="ECO:0007669"/>
    <property type="project" value="UniProtKB-SubCell"/>
</dbReference>
<comment type="similarity">
    <text evidence="6">Belongs to the ABC-4 integral membrane protein family.</text>
</comment>
<dbReference type="EMBL" id="AUXT01000001">
    <property type="protein sequence ID" value="KZN58817.1"/>
    <property type="molecule type" value="Genomic_DNA"/>
</dbReference>
<dbReference type="InterPro" id="IPR050250">
    <property type="entry name" value="Macrolide_Exporter_MacB"/>
</dbReference>
<dbReference type="AlphaFoldDB" id="A0A167I298"/>
<proteinExistence type="inferred from homology"/>
<evidence type="ECO:0000313" key="10">
    <source>
        <dbReference type="EMBL" id="KZN58817.1"/>
    </source>
</evidence>
<dbReference type="PANTHER" id="PTHR30572">
    <property type="entry name" value="MEMBRANE COMPONENT OF TRANSPORTER-RELATED"/>
    <property type="match status" value="1"/>
</dbReference>
<evidence type="ECO:0000256" key="2">
    <source>
        <dbReference type="ARBA" id="ARBA00022475"/>
    </source>
</evidence>
<keyword evidence="5 7" id="KW-0472">Membrane</keyword>
<evidence type="ECO:0008006" key="12">
    <source>
        <dbReference type="Google" id="ProtNLM"/>
    </source>
</evidence>
<dbReference type="RefSeq" id="WP_063375155.1">
    <property type="nucleotide sequence ID" value="NZ_AUXT01000001.1"/>
</dbReference>
<evidence type="ECO:0000256" key="1">
    <source>
        <dbReference type="ARBA" id="ARBA00004651"/>
    </source>
</evidence>
<accession>A0A167I298</accession>
<dbReference type="PANTHER" id="PTHR30572:SF4">
    <property type="entry name" value="ABC TRANSPORTER PERMEASE YTRF"/>
    <property type="match status" value="1"/>
</dbReference>
<keyword evidence="4 7" id="KW-1133">Transmembrane helix</keyword>
<keyword evidence="2" id="KW-1003">Cell membrane</keyword>
<comment type="subcellular location">
    <subcellularLocation>
        <location evidence="1">Cell membrane</location>
        <topology evidence="1">Multi-pass membrane protein</topology>
    </subcellularLocation>
</comment>
<evidence type="ECO:0000256" key="7">
    <source>
        <dbReference type="SAM" id="Phobius"/>
    </source>
</evidence>
<dbReference type="PATRIC" id="fig|1365253.3.peg.17"/>
<evidence type="ECO:0000256" key="3">
    <source>
        <dbReference type="ARBA" id="ARBA00022692"/>
    </source>
</evidence>
<gene>
    <name evidence="10" type="ORF">N482_00085</name>
</gene>
<feature type="transmembrane region" description="Helical" evidence="7">
    <location>
        <begin position="278"/>
        <end position="304"/>
    </location>
</feature>
<evidence type="ECO:0000259" key="9">
    <source>
        <dbReference type="Pfam" id="PF12704"/>
    </source>
</evidence>
<evidence type="ECO:0000256" key="4">
    <source>
        <dbReference type="ARBA" id="ARBA00022989"/>
    </source>
</evidence>
<feature type="domain" description="MacB-like periplasmic core" evidence="9">
    <location>
        <begin position="50"/>
        <end position="245"/>
    </location>
</feature>